<dbReference type="InterPro" id="IPR051312">
    <property type="entry name" value="Diverse_Substr_Oxidored"/>
</dbReference>
<comment type="caution">
    <text evidence="5">The sequence shown here is derived from an EMBL/GenBank/DDBJ whole genome shotgun (WGS) entry which is preliminary data.</text>
</comment>
<protein>
    <submittedName>
        <fullName evidence="5">Carbon monoxide dehydrogenase</fullName>
    </submittedName>
</protein>
<dbReference type="Gene3D" id="3.30.465.10">
    <property type="match status" value="1"/>
</dbReference>
<dbReference type="PANTHER" id="PTHR42659">
    <property type="entry name" value="XANTHINE DEHYDROGENASE SUBUNIT C-RELATED"/>
    <property type="match status" value="1"/>
</dbReference>
<dbReference type="Proteomes" id="UP000578030">
    <property type="component" value="Unassembled WGS sequence"/>
</dbReference>
<dbReference type="Pfam" id="PF00941">
    <property type="entry name" value="FAD_binding_5"/>
    <property type="match status" value="1"/>
</dbReference>
<dbReference type="EMBL" id="JABEQM010000005">
    <property type="protein sequence ID" value="MBB2201502.1"/>
    <property type="molecule type" value="Genomic_DNA"/>
</dbReference>
<dbReference type="GO" id="GO:0071949">
    <property type="term" value="F:FAD binding"/>
    <property type="evidence" value="ECO:0007669"/>
    <property type="project" value="InterPro"/>
</dbReference>
<dbReference type="AlphaFoldDB" id="A0A7W4PKL1"/>
<evidence type="ECO:0000313" key="5">
    <source>
        <dbReference type="EMBL" id="MBB2201502.1"/>
    </source>
</evidence>
<evidence type="ECO:0000256" key="2">
    <source>
        <dbReference type="ARBA" id="ARBA00022827"/>
    </source>
</evidence>
<keyword evidence="2" id="KW-0274">FAD</keyword>
<dbReference type="InterPro" id="IPR016167">
    <property type="entry name" value="FAD-bd_PCMH_sub1"/>
</dbReference>
<organism evidence="5 6">
    <name type="scientific">Gluconacetobacter tumulisoli</name>
    <dbReference type="NCBI Taxonomy" id="1286189"/>
    <lineage>
        <taxon>Bacteria</taxon>
        <taxon>Pseudomonadati</taxon>
        <taxon>Pseudomonadota</taxon>
        <taxon>Alphaproteobacteria</taxon>
        <taxon>Acetobacterales</taxon>
        <taxon>Acetobacteraceae</taxon>
        <taxon>Gluconacetobacter</taxon>
    </lineage>
</organism>
<dbReference type="InterPro" id="IPR016169">
    <property type="entry name" value="FAD-bd_PCMH_sub2"/>
</dbReference>
<keyword evidence="1" id="KW-0285">Flavoprotein</keyword>
<dbReference type="Gene3D" id="3.30.43.10">
    <property type="entry name" value="Uridine Diphospho-n-acetylenolpyruvylglucosamine Reductase, domain 2"/>
    <property type="match status" value="1"/>
</dbReference>
<dbReference type="RefSeq" id="WP_182957167.1">
    <property type="nucleotide sequence ID" value="NZ_JABEQM010000005.1"/>
</dbReference>
<dbReference type="PANTHER" id="PTHR42659:SF2">
    <property type="entry name" value="XANTHINE DEHYDROGENASE SUBUNIT C-RELATED"/>
    <property type="match status" value="1"/>
</dbReference>
<name>A0A7W4PKL1_9PROT</name>
<evidence type="ECO:0000313" key="6">
    <source>
        <dbReference type="Proteomes" id="UP000578030"/>
    </source>
</evidence>
<evidence type="ECO:0000256" key="1">
    <source>
        <dbReference type="ARBA" id="ARBA00022630"/>
    </source>
</evidence>
<reference evidence="5 6" key="1">
    <citation type="submission" date="2020-04" db="EMBL/GenBank/DDBJ databases">
        <title>Description of novel Gluconacetobacter.</title>
        <authorList>
            <person name="Sombolestani A."/>
        </authorList>
    </citation>
    <scope>NUCLEOTIDE SEQUENCE [LARGE SCALE GENOMIC DNA]</scope>
    <source>
        <strain evidence="5 6">LMG 27802</strain>
    </source>
</reference>
<dbReference type="InterPro" id="IPR036318">
    <property type="entry name" value="FAD-bd_PCMH-like_sf"/>
</dbReference>
<dbReference type="GO" id="GO:0016491">
    <property type="term" value="F:oxidoreductase activity"/>
    <property type="evidence" value="ECO:0007669"/>
    <property type="project" value="UniProtKB-KW"/>
</dbReference>
<accession>A0A7W4PKL1</accession>
<feature type="domain" description="FAD-binding PCMH-type" evidence="4">
    <location>
        <begin position="1"/>
        <end position="175"/>
    </location>
</feature>
<proteinExistence type="predicted"/>
<dbReference type="InterPro" id="IPR002346">
    <property type="entry name" value="Mopterin_DH_FAD-bd"/>
</dbReference>
<evidence type="ECO:0000256" key="3">
    <source>
        <dbReference type="ARBA" id="ARBA00023002"/>
    </source>
</evidence>
<gene>
    <name evidence="5" type="ORF">HLH28_07900</name>
</gene>
<evidence type="ECO:0000259" key="4">
    <source>
        <dbReference type="PROSITE" id="PS51387"/>
    </source>
</evidence>
<sequence>MKPVAFDHDCPVTLEEAARLIARPGARPIAGGQSLGPMLNFRVARPDHLVALAALAGLTGVEDTAQVITLGAATCHAAIEDGRVPDLPGGVLSRIAGGIAYRAVRNRGTIGGSLCHADPGADWLITLTALDASVLTWTPSGGRMIPLAGFVTGAFRTVLAAGEIVQAVHIPRPGPGFGWGYVKACRKPGEFAHAMAALLVDPARGVRRLVIGATGGAPVLLQGVRADPACVGDALAGSGLGRVERRMQAVVAARALAQATNGRVMPA</sequence>
<dbReference type="InterPro" id="IPR016166">
    <property type="entry name" value="FAD-bd_PCMH"/>
</dbReference>
<keyword evidence="3" id="KW-0560">Oxidoreductase</keyword>
<keyword evidence="6" id="KW-1185">Reference proteome</keyword>
<dbReference type="PROSITE" id="PS51387">
    <property type="entry name" value="FAD_PCMH"/>
    <property type="match status" value="1"/>
</dbReference>
<dbReference type="SUPFAM" id="SSF56176">
    <property type="entry name" value="FAD-binding/transporter-associated domain-like"/>
    <property type="match status" value="1"/>
</dbReference>